<organism evidence="2 3">
    <name type="scientific">Carnegiea gigantea</name>
    <dbReference type="NCBI Taxonomy" id="171969"/>
    <lineage>
        <taxon>Eukaryota</taxon>
        <taxon>Viridiplantae</taxon>
        <taxon>Streptophyta</taxon>
        <taxon>Embryophyta</taxon>
        <taxon>Tracheophyta</taxon>
        <taxon>Spermatophyta</taxon>
        <taxon>Magnoliopsida</taxon>
        <taxon>eudicotyledons</taxon>
        <taxon>Gunneridae</taxon>
        <taxon>Pentapetalae</taxon>
        <taxon>Caryophyllales</taxon>
        <taxon>Cactineae</taxon>
        <taxon>Cactaceae</taxon>
        <taxon>Cactoideae</taxon>
        <taxon>Echinocereeae</taxon>
        <taxon>Carnegiea</taxon>
    </lineage>
</organism>
<name>A0A9Q1GHN9_9CARY</name>
<feature type="region of interest" description="Disordered" evidence="1">
    <location>
        <begin position="51"/>
        <end position="77"/>
    </location>
</feature>
<dbReference type="EMBL" id="JAKOGI010005547">
    <property type="protein sequence ID" value="KAJ8419295.1"/>
    <property type="molecule type" value="Genomic_DNA"/>
</dbReference>
<proteinExistence type="predicted"/>
<feature type="compositionally biased region" description="Basic and acidic residues" evidence="1">
    <location>
        <begin position="154"/>
        <end position="171"/>
    </location>
</feature>
<keyword evidence="3" id="KW-1185">Reference proteome</keyword>
<protein>
    <submittedName>
        <fullName evidence="2">Uncharacterized protein</fullName>
    </submittedName>
</protein>
<feature type="region of interest" description="Disordered" evidence="1">
    <location>
        <begin position="91"/>
        <end position="184"/>
    </location>
</feature>
<sequence>MSSSKPQLKTAKDLERHLVDNKVTTIVVIVLQNFLLNLRLVNLVEEEMSKLKNGNERTEPEPANSDGGISSTGEGGATSLYGWHPNAEAFMGPSVAKKGDRDGLNGERRPTPELDSSRWLRWVSGMSPPTRGGGSTTASKREARPARGSAQCCLREREREREKERGREGLLQRETGNPLPNFFF</sequence>
<dbReference type="Proteomes" id="UP001153076">
    <property type="component" value="Unassembled WGS sequence"/>
</dbReference>
<feature type="compositionally biased region" description="Basic and acidic residues" evidence="1">
    <location>
        <begin position="97"/>
        <end position="118"/>
    </location>
</feature>
<comment type="caution">
    <text evidence="2">The sequence shown here is derived from an EMBL/GenBank/DDBJ whole genome shotgun (WGS) entry which is preliminary data.</text>
</comment>
<feature type="compositionally biased region" description="Basic and acidic residues" evidence="1">
    <location>
        <begin position="51"/>
        <end position="60"/>
    </location>
</feature>
<evidence type="ECO:0000256" key="1">
    <source>
        <dbReference type="SAM" id="MobiDB-lite"/>
    </source>
</evidence>
<dbReference type="AlphaFoldDB" id="A0A9Q1GHN9"/>
<gene>
    <name evidence="2" type="ORF">Cgig2_013318</name>
</gene>
<evidence type="ECO:0000313" key="2">
    <source>
        <dbReference type="EMBL" id="KAJ8419295.1"/>
    </source>
</evidence>
<accession>A0A9Q1GHN9</accession>
<evidence type="ECO:0000313" key="3">
    <source>
        <dbReference type="Proteomes" id="UP001153076"/>
    </source>
</evidence>
<reference evidence="2" key="1">
    <citation type="submission" date="2022-04" db="EMBL/GenBank/DDBJ databases">
        <title>Carnegiea gigantea Genome sequencing and assembly v2.</title>
        <authorList>
            <person name="Copetti D."/>
            <person name="Sanderson M.J."/>
            <person name="Burquez A."/>
            <person name="Wojciechowski M.F."/>
        </authorList>
    </citation>
    <scope>NUCLEOTIDE SEQUENCE</scope>
    <source>
        <strain evidence="2">SGP5-SGP5p</strain>
        <tissue evidence="2">Aerial part</tissue>
    </source>
</reference>